<evidence type="ECO:0000256" key="4">
    <source>
        <dbReference type="ARBA" id="ARBA00023014"/>
    </source>
</evidence>
<organism evidence="8 9">
    <name type="scientific">Catenulispora acidiphila (strain DSM 44928 / JCM 14897 / NBRC 102108 / NRRL B-24433 / ID139908)</name>
    <dbReference type="NCBI Taxonomy" id="479433"/>
    <lineage>
        <taxon>Bacteria</taxon>
        <taxon>Bacillati</taxon>
        <taxon>Actinomycetota</taxon>
        <taxon>Actinomycetes</taxon>
        <taxon>Catenulisporales</taxon>
        <taxon>Catenulisporaceae</taxon>
        <taxon>Catenulispora</taxon>
    </lineage>
</organism>
<gene>
    <name evidence="8" type="ordered locus">Caci_4332</name>
</gene>
<dbReference type="Gene3D" id="2.102.10.10">
    <property type="entry name" value="Rieske [2Fe-2S] iron-sulphur domain"/>
    <property type="match status" value="1"/>
</dbReference>
<protein>
    <submittedName>
        <fullName evidence="8">Rieske (2Fe-2S) domain protein</fullName>
    </submittedName>
</protein>
<dbReference type="EMBL" id="CP001700">
    <property type="protein sequence ID" value="ACU73196.1"/>
    <property type="molecule type" value="Genomic_DNA"/>
</dbReference>
<evidence type="ECO:0000313" key="9">
    <source>
        <dbReference type="Proteomes" id="UP000000851"/>
    </source>
</evidence>
<dbReference type="STRING" id="479433.Caci_4332"/>
<keyword evidence="3" id="KW-0408">Iron</keyword>
<reference evidence="8 9" key="1">
    <citation type="journal article" date="2009" name="Stand. Genomic Sci.">
        <title>Complete genome sequence of Catenulispora acidiphila type strain (ID 139908).</title>
        <authorList>
            <person name="Copeland A."/>
            <person name="Lapidus A."/>
            <person name="Glavina Del Rio T."/>
            <person name="Nolan M."/>
            <person name="Lucas S."/>
            <person name="Chen F."/>
            <person name="Tice H."/>
            <person name="Cheng J.F."/>
            <person name="Bruce D."/>
            <person name="Goodwin L."/>
            <person name="Pitluck S."/>
            <person name="Mikhailova N."/>
            <person name="Pati A."/>
            <person name="Ivanova N."/>
            <person name="Mavromatis K."/>
            <person name="Chen A."/>
            <person name="Palaniappan K."/>
            <person name="Chain P."/>
            <person name="Land M."/>
            <person name="Hauser L."/>
            <person name="Chang Y.J."/>
            <person name="Jeffries C.D."/>
            <person name="Chertkov O."/>
            <person name="Brettin T."/>
            <person name="Detter J.C."/>
            <person name="Han C."/>
            <person name="Ali Z."/>
            <person name="Tindall B.J."/>
            <person name="Goker M."/>
            <person name="Bristow J."/>
            <person name="Eisen J.A."/>
            <person name="Markowitz V."/>
            <person name="Hugenholtz P."/>
            <person name="Kyrpides N.C."/>
            <person name="Klenk H.P."/>
        </authorList>
    </citation>
    <scope>NUCLEOTIDE SEQUENCE [LARGE SCALE GENOMIC DNA]</scope>
    <source>
        <strain evidence="9">DSM 44928 / JCM 14897 / NBRC 102108 / NRRL B-24433 / ID139908</strain>
    </source>
</reference>
<dbReference type="PANTHER" id="PTHR21496">
    <property type="entry name" value="FERREDOXIN-RELATED"/>
    <property type="match status" value="1"/>
</dbReference>
<dbReference type="GO" id="GO:0016705">
    <property type="term" value="F:oxidoreductase activity, acting on paired donors, with incorporation or reduction of molecular oxygen"/>
    <property type="evidence" value="ECO:0007669"/>
    <property type="project" value="UniProtKB-ARBA"/>
</dbReference>
<proteinExistence type="inferred from homology"/>
<accession>C7QJV8</accession>
<dbReference type="PROSITE" id="PS51296">
    <property type="entry name" value="RIESKE"/>
    <property type="match status" value="1"/>
</dbReference>
<dbReference type="GO" id="GO:0046872">
    <property type="term" value="F:metal ion binding"/>
    <property type="evidence" value="ECO:0007669"/>
    <property type="project" value="UniProtKB-KW"/>
</dbReference>
<dbReference type="SUPFAM" id="SSF50022">
    <property type="entry name" value="ISP domain"/>
    <property type="match status" value="1"/>
</dbReference>
<dbReference type="InParanoid" id="C7QJV8"/>
<comment type="similarity">
    <text evidence="6">Belongs to the bacterial ring-hydroxylating dioxygenase ferredoxin component family.</text>
</comment>
<dbReference type="KEGG" id="cai:Caci_4332"/>
<dbReference type="HOGENOM" id="CLU_055690_5_2_11"/>
<dbReference type="CDD" id="cd03528">
    <property type="entry name" value="Rieske_RO_ferredoxin"/>
    <property type="match status" value="1"/>
</dbReference>
<feature type="domain" description="Rieske" evidence="7">
    <location>
        <begin position="12"/>
        <end position="111"/>
    </location>
</feature>
<dbReference type="GO" id="GO:0051537">
    <property type="term" value="F:2 iron, 2 sulfur cluster binding"/>
    <property type="evidence" value="ECO:0007669"/>
    <property type="project" value="UniProtKB-KW"/>
</dbReference>
<comment type="cofactor">
    <cofactor evidence="5">
        <name>[2Fe-2S] cluster</name>
        <dbReference type="ChEBI" id="CHEBI:190135"/>
    </cofactor>
</comment>
<dbReference type="InterPro" id="IPR036922">
    <property type="entry name" value="Rieske_2Fe-2S_sf"/>
</dbReference>
<dbReference type="Pfam" id="PF00355">
    <property type="entry name" value="Rieske"/>
    <property type="match status" value="1"/>
</dbReference>
<evidence type="ECO:0000256" key="6">
    <source>
        <dbReference type="ARBA" id="ARBA00038001"/>
    </source>
</evidence>
<keyword evidence="1" id="KW-0001">2Fe-2S</keyword>
<sequence length="121" mass="12917">MTDQQPIDVLAIDVLAAADLGDGDAHTVPAKLTGWSDAITVFRDGDTYYALDDTCPHEKASLGEGWLENGEIECPLHQSRFSLKTGAVTCLPATRNARTHKVEAIAGRLWLTPGQSPTDAG</sequence>
<dbReference type="GO" id="GO:0004497">
    <property type="term" value="F:monooxygenase activity"/>
    <property type="evidence" value="ECO:0007669"/>
    <property type="project" value="UniProtKB-ARBA"/>
</dbReference>
<evidence type="ECO:0000256" key="2">
    <source>
        <dbReference type="ARBA" id="ARBA00022723"/>
    </source>
</evidence>
<dbReference type="AlphaFoldDB" id="C7QJV8"/>
<evidence type="ECO:0000256" key="1">
    <source>
        <dbReference type="ARBA" id="ARBA00022714"/>
    </source>
</evidence>
<keyword evidence="2" id="KW-0479">Metal-binding</keyword>
<dbReference type="OrthoDB" id="147178at2"/>
<dbReference type="InterPro" id="IPR017941">
    <property type="entry name" value="Rieske_2Fe-2S"/>
</dbReference>
<dbReference type="eggNOG" id="COG2146">
    <property type="taxonomic scope" value="Bacteria"/>
</dbReference>
<evidence type="ECO:0000313" key="8">
    <source>
        <dbReference type="EMBL" id="ACU73196.1"/>
    </source>
</evidence>
<evidence type="ECO:0000256" key="3">
    <source>
        <dbReference type="ARBA" id="ARBA00023004"/>
    </source>
</evidence>
<name>C7QJV8_CATAD</name>
<keyword evidence="9" id="KW-1185">Reference proteome</keyword>
<dbReference type="PANTHER" id="PTHR21496:SF0">
    <property type="entry name" value="RIESKE DOMAIN-CONTAINING PROTEIN"/>
    <property type="match status" value="1"/>
</dbReference>
<dbReference type="RefSeq" id="WP_015792925.1">
    <property type="nucleotide sequence ID" value="NC_013131.1"/>
</dbReference>
<keyword evidence="4" id="KW-0411">Iron-sulfur</keyword>
<evidence type="ECO:0000259" key="7">
    <source>
        <dbReference type="PROSITE" id="PS51296"/>
    </source>
</evidence>
<dbReference type="Proteomes" id="UP000000851">
    <property type="component" value="Chromosome"/>
</dbReference>
<evidence type="ECO:0000256" key="5">
    <source>
        <dbReference type="ARBA" id="ARBA00034078"/>
    </source>
</evidence>